<feature type="non-terminal residue" evidence="2">
    <location>
        <position position="1"/>
    </location>
</feature>
<dbReference type="Pfam" id="PF00668">
    <property type="entry name" value="Condensation"/>
    <property type="match status" value="1"/>
</dbReference>
<reference evidence="2 3" key="1">
    <citation type="submission" date="2017-12" db="EMBL/GenBank/DDBJ databases">
        <authorList>
            <person name="Paulsen S."/>
            <person name="Gram L.K."/>
        </authorList>
    </citation>
    <scope>NUCLEOTIDE SEQUENCE [LARGE SCALE GENOMIC DNA]</scope>
    <source>
        <strain evidence="2 3">S2897</strain>
    </source>
</reference>
<organism evidence="2 3">
    <name type="scientific">Pseudoalteromonas ruthenica</name>
    <dbReference type="NCBI Taxonomy" id="151081"/>
    <lineage>
        <taxon>Bacteria</taxon>
        <taxon>Pseudomonadati</taxon>
        <taxon>Pseudomonadota</taxon>
        <taxon>Gammaproteobacteria</taxon>
        <taxon>Alteromonadales</taxon>
        <taxon>Pseudoalteromonadaceae</taxon>
        <taxon>Pseudoalteromonas</taxon>
    </lineage>
</organism>
<dbReference type="AlphaFoldDB" id="A0A5S3YWF5"/>
<dbReference type="RefSeq" id="WP_138549187.1">
    <property type="nucleotide sequence ID" value="NZ_PNCG01000195.1"/>
</dbReference>
<feature type="domain" description="Condensation" evidence="1">
    <location>
        <begin position="2"/>
        <end position="97"/>
    </location>
</feature>
<protein>
    <recommendedName>
        <fullName evidence="1">Condensation domain-containing protein</fullName>
    </recommendedName>
</protein>
<dbReference type="GO" id="GO:0003824">
    <property type="term" value="F:catalytic activity"/>
    <property type="evidence" value="ECO:0007669"/>
    <property type="project" value="InterPro"/>
</dbReference>
<evidence type="ECO:0000259" key="1">
    <source>
        <dbReference type="Pfam" id="PF00668"/>
    </source>
</evidence>
<accession>A0A5S3YWF5</accession>
<comment type="caution">
    <text evidence="2">The sequence shown here is derived from an EMBL/GenBank/DDBJ whole genome shotgun (WGS) entry which is preliminary data.</text>
</comment>
<dbReference type="SUPFAM" id="SSF52777">
    <property type="entry name" value="CoA-dependent acyltransferases"/>
    <property type="match status" value="1"/>
</dbReference>
<dbReference type="EMBL" id="PNCG01000195">
    <property type="protein sequence ID" value="TMP81277.1"/>
    <property type="molecule type" value="Genomic_DNA"/>
</dbReference>
<dbReference type="Proteomes" id="UP000305874">
    <property type="component" value="Unassembled WGS sequence"/>
</dbReference>
<proteinExistence type="predicted"/>
<dbReference type="Gene3D" id="3.30.559.30">
    <property type="entry name" value="Nonribosomal peptide synthetase, condensation domain"/>
    <property type="match status" value="1"/>
</dbReference>
<sequence>GDTQICVNLEGHGRETWEDTSDLSRSVGWYTSLFPVSLIRAKGLSDTIKHTKEQLRSVPNKGIGYGAFKYYGNPQAQTELQQQSMGQIEFNYLGQTDNTFEK</sequence>
<name>A0A5S3YWF5_9GAMM</name>
<feature type="non-terminal residue" evidence="2">
    <location>
        <position position="102"/>
    </location>
</feature>
<evidence type="ECO:0000313" key="2">
    <source>
        <dbReference type="EMBL" id="TMP81277.1"/>
    </source>
</evidence>
<dbReference type="PANTHER" id="PTHR45398">
    <property type="match status" value="1"/>
</dbReference>
<reference evidence="3" key="2">
    <citation type="submission" date="2019-06" db="EMBL/GenBank/DDBJ databases">
        <title>Co-occurence of chitin degradation, pigmentation and bioactivity in marine Pseudoalteromonas.</title>
        <authorList>
            <person name="Sonnenschein E.C."/>
            <person name="Bech P.K."/>
        </authorList>
    </citation>
    <scope>NUCLEOTIDE SEQUENCE [LARGE SCALE GENOMIC DNA]</scope>
    <source>
        <strain evidence="3">S2897</strain>
    </source>
</reference>
<dbReference type="InterPro" id="IPR001242">
    <property type="entry name" value="Condensation_dom"/>
</dbReference>
<gene>
    <name evidence="2" type="ORF">CWC05_19655</name>
</gene>
<dbReference type="PANTHER" id="PTHR45398:SF1">
    <property type="entry name" value="ENZYME, PUTATIVE (JCVI)-RELATED"/>
    <property type="match status" value="1"/>
</dbReference>
<evidence type="ECO:0000313" key="3">
    <source>
        <dbReference type="Proteomes" id="UP000305874"/>
    </source>
</evidence>